<feature type="non-terminal residue" evidence="1">
    <location>
        <position position="103"/>
    </location>
</feature>
<evidence type="ECO:0000313" key="1">
    <source>
        <dbReference type="EMBL" id="MCI48627.1"/>
    </source>
</evidence>
<sequence length="103" mass="12447">MWQAAKELRAKLPPPPFYERYPSEELFLEHQKIQMKLFLDRQATNLAIFRLQKKVHEYKSNKLMEQVNRNTQDLEPDLFRTLPTKDDSGVSPWQQFYPFYSIL</sequence>
<protein>
    <submittedName>
        <fullName evidence="1">Uncharacterized protein</fullName>
    </submittedName>
</protein>
<accession>A0A392SJK7</accession>
<reference evidence="1 2" key="1">
    <citation type="journal article" date="2018" name="Front. Plant Sci.">
        <title>Red Clover (Trifolium pratense) and Zigzag Clover (T. medium) - A Picture of Genomic Similarities and Differences.</title>
        <authorList>
            <person name="Dluhosova J."/>
            <person name="Istvanek J."/>
            <person name="Nedelnik J."/>
            <person name="Repkova J."/>
        </authorList>
    </citation>
    <scope>NUCLEOTIDE SEQUENCE [LARGE SCALE GENOMIC DNA]</scope>
    <source>
        <strain evidence="2">cv. 10/8</strain>
        <tissue evidence="1">Leaf</tissue>
    </source>
</reference>
<evidence type="ECO:0000313" key="2">
    <source>
        <dbReference type="Proteomes" id="UP000265520"/>
    </source>
</evidence>
<proteinExistence type="predicted"/>
<dbReference type="AlphaFoldDB" id="A0A392SJK7"/>
<keyword evidence="2" id="KW-1185">Reference proteome</keyword>
<dbReference type="EMBL" id="LXQA010389246">
    <property type="protein sequence ID" value="MCI48627.1"/>
    <property type="molecule type" value="Genomic_DNA"/>
</dbReference>
<dbReference type="Proteomes" id="UP000265520">
    <property type="component" value="Unassembled WGS sequence"/>
</dbReference>
<organism evidence="1 2">
    <name type="scientific">Trifolium medium</name>
    <dbReference type="NCBI Taxonomy" id="97028"/>
    <lineage>
        <taxon>Eukaryota</taxon>
        <taxon>Viridiplantae</taxon>
        <taxon>Streptophyta</taxon>
        <taxon>Embryophyta</taxon>
        <taxon>Tracheophyta</taxon>
        <taxon>Spermatophyta</taxon>
        <taxon>Magnoliopsida</taxon>
        <taxon>eudicotyledons</taxon>
        <taxon>Gunneridae</taxon>
        <taxon>Pentapetalae</taxon>
        <taxon>rosids</taxon>
        <taxon>fabids</taxon>
        <taxon>Fabales</taxon>
        <taxon>Fabaceae</taxon>
        <taxon>Papilionoideae</taxon>
        <taxon>50 kb inversion clade</taxon>
        <taxon>NPAAA clade</taxon>
        <taxon>Hologalegina</taxon>
        <taxon>IRL clade</taxon>
        <taxon>Trifolieae</taxon>
        <taxon>Trifolium</taxon>
    </lineage>
</organism>
<comment type="caution">
    <text evidence="1">The sequence shown here is derived from an EMBL/GenBank/DDBJ whole genome shotgun (WGS) entry which is preliminary data.</text>
</comment>
<name>A0A392SJK7_9FABA</name>